<feature type="transmembrane region" description="Helical" evidence="6">
    <location>
        <begin position="140"/>
        <end position="158"/>
    </location>
</feature>
<evidence type="ECO:0000256" key="2">
    <source>
        <dbReference type="ARBA" id="ARBA00007375"/>
    </source>
</evidence>
<dbReference type="GO" id="GO:0016787">
    <property type="term" value="F:hydrolase activity"/>
    <property type="evidence" value="ECO:0007669"/>
    <property type="project" value="TreeGrafter"/>
</dbReference>
<comment type="similarity">
    <text evidence="2">Belongs to the TMEM86 family.</text>
</comment>
<protein>
    <recommendedName>
        <fullName evidence="10">YhhN domain-containing protein</fullName>
    </recommendedName>
</protein>
<keyword evidence="9" id="KW-1185">Reference proteome</keyword>
<name>C4JUQ2_UNCRE</name>
<sequence length="272" mass="29587">MAVNLPPAPAVHLLLGSLPLLILSETNSFHTGHALFKIFSSIAFVSDPLLRLSADPSPYHVLITSGLLFSVLGDILLIPSRKEYYGLGSESGKKDKPGNSAETDEAVISVSFQLGIVAFAAAHIAYILAFLRDSPENLSWPSFATVFVATMAIARWLGVIYPTPRLRSEVSWTNSNVLNLSVPKDMRFLVLVYAVIISSMLAVTVSTTSSLQHQRVLGAVMFVISDIFVAKDAFGKKLQTTGGAEKKRNWWLQTATGWGLYFWGQMVLAGTV</sequence>
<organism evidence="8 9">
    <name type="scientific">Uncinocarpus reesii (strain UAMH 1704)</name>
    <dbReference type="NCBI Taxonomy" id="336963"/>
    <lineage>
        <taxon>Eukaryota</taxon>
        <taxon>Fungi</taxon>
        <taxon>Dikarya</taxon>
        <taxon>Ascomycota</taxon>
        <taxon>Pezizomycotina</taxon>
        <taxon>Eurotiomycetes</taxon>
        <taxon>Eurotiomycetidae</taxon>
        <taxon>Onygenales</taxon>
        <taxon>Onygenaceae</taxon>
        <taxon>Uncinocarpus</taxon>
    </lineage>
</organism>
<dbReference type="Proteomes" id="UP000002058">
    <property type="component" value="Unassembled WGS sequence"/>
</dbReference>
<dbReference type="Pfam" id="PF07947">
    <property type="entry name" value="YhhN"/>
    <property type="match status" value="1"/>
</dbReference>
<dbReference type="InParanoid" id="C4JUQ2"/>
<feature type="transmembrane region" description="Helical" evidence="6">
    <location>
        <begin position="59"/>
        <end position="78"/>
    </location>
</feature>
<dbReference type="eggNOG" id="ENOG502S4R1">
    <property type="taxonomic scope" value="Eukaryota"/>
</dbReference>
<evidence type="ECO:0000256" key="6">
    <source>
        <dbReference type="SAM" id="Phobius"/>
    </source>
</evidence>
<dbReference type="PANTHER" id="PTHR31885:SF6">
    <property type="entry name" value="GH04784P"/>
    <property type="match status" value="1"/>
</dbReference>
<dbReference type="VEuPathDB" id="FungiDB:UREG_04855"/>
<comment type="subcellular location">
    <subcellularLocation>
        <location evidence="1">Membrane</location>
        <topology evidence="1">Multi-pass membrane protein</topology>
    </subcellularLocation>
</comment>
<dbReference type="EMBL" id="CH476617">
    <property type="protein sequence ID" value="EEP80013.1"/>
    <property type="molecule type" value="Genomic_DNA"/>
</dbReference>
<dbReference type="GO" id="GO:0016020">
    <property type="term" value="C:membrane"/>
    <property type="evidence" value="ECO:0007669"/>
    <property type="project" value="UniProtKB-SubCell"/>
</dbReference>
<accession>C4JUQ2</accession>
<dbReference type="HOGENOM" id="CLU_065386_0_0_1"/>
<keyword evidence="7" id="KW-0732">Signal</keyword>
<dbReference type="KEGG" id="ure:UREG_04855"/>
<evidence type="ECO:0000313" key="8">
    <source>
        <dbReference type="EMBL" id="EEP80013.1"/>
    </source>
</evidence>
<evidence type="ECO:0000256" key="5">
    <source>
        <dbReference type="ARBA" id="ARBA00023136"/>
    </source>
</evidence>
<evidence type="ECO:0008006" key="10">
    <source>
        <dbReference type="Google" id="ProtNLM"/>
    </source>
</evidence>
<evidence type="ECO:0000256" key="7">
    <source>
        <dbReference type="SAM" id="SignalP"/>
    </source>
</evidence>
<dbReference type="GeneID" id="8441166"/>
<feature type="chain" id="PRO_5002937917" description="YhhN domain-containing protein" evidence="7">
    <location>
        <begin position="29"/>
        <end position="272"/>
    </location>
</feature>
<feature type="transmembrane region" description="Helical" evidence="6">
    <location>
        <begin position="106"/>
        <end position="128"/>
    </location>
</feature>
<keyword evidence="5 6" id="KW-0472">Membrane</keyword>
<evidence type="ECO:0000256" key="4">
    <source>
        <dbReference type="ARBA" id="ARBA00022989"/>
    </source>
</evidence>
<dbReference type="InterPro" id="IPR012506">
    <property type="entry name" value="TMEM86B-like"/>
</dbReference>
<dbReference type="OMA" id="FWGQMVL"/>
<proteinExistence type="inferred from homology"/>
<reference evidence="9" key="1">
    <citation type="journal article" date="2009" name="Genome Res.">
        <title>Comparative genomic analyses of the human fungal pathogens Coccidioides and their relatives.</title>
        <authorList>
            <person name="Sharpton T.J."/>
            <person name="Stajich J.E."/>
            <person name="Rounsley S.D."/>
            <person name="Gardner M.J."/>
            <person name="Wortman J.R."/>
            <person name="Jordar V.S."/>
            <person name="Maiti R."/>
            <person name="Kodira C.D."/>
            <person name="Neafsey D.E."/>
            <person name="Zeng Q."/>
            <person name="Hung C.-Y."/>
            <person name="McMahan C."/>
            <person name="Muszewska A."/>
            <person name="Grynberg M."/>
            <person name="Mandel M.A."/>
            <person name="Kellner E.M."/>
            <person name="Barker B.M."/>
            <person name="Galgiani J.N."/>
            <person name="Orbach M.J."/>
            <person name="Kirkland T.N."/>
            <person name="Cole G.T."/>
            <person name="Henn M.R."/>
            <person name="Birren B.W."/>
            <person name="Taylor J.W."/>
        </authorList>
    </citation>
    <scope>NUCLEOTIDE SEQUENCE [LARGE SCALE GENOMIC DNA]</scope>
    <source>
        <strain evidence="9">UAMH 1704</strain>
    </source>
</reference>
<keyword evidence="3 6" id="KW-0812">Transmembrane</keyword>
<feature type="signal peptide" evidence="7">
    <location>
        <begin position="1"/>
        <end position="28"/>
    </location>
</feature>
<evidence type="ECO:0000256" key="1">
    <source>
        <dbReference type="ARBA" id="ARBA00004141"/>
    </source>
</evidence>
<dbReference type="AlphaFoldDB" id="C4JUQ2"/>
<feature type="transmembrane region" description="Helical" evidence="6">
    <location>
        <begin position="188"/>
        <end position="207"/>
    </location>
</feature>
<dbReference type="RefSeq" id="XP_002584166.1">
    <property type="nucleotide sequence ID" value="XM_002584120.1"/>
</dbReference>
<gene>
    <name evidence="8" type="ORF">UREG_04855</name>
</gene>
<dbReference type="OrthoDB" id="2133758at2759"/>
<dbReference type="PANTHER" id="PTHR31885">
    <property type="entry name" value="GH04784P"/>
    <property type="match status" value="1"/>
</dbReference>
<keyword evidence="4 6" id="KW-1133">Transmembrane helix</keyword>
<evidence type="ECO:0000313" key="9">
    <source>
        <dbReference type="Proteomes" id="UP000002058"/>
    </source>
</evidence>
<evidence type="ECO:0000256" key="3">
    <source>
        <dbReference type="ARBA" id="ARBA00022692"/>
    </source>
</evidence>